<organism evidence="2 3">
    <name type="scientific">Lentinula edodes</name>
    <name type="common">Shiitake mushroom</name>
    <name type="synonym">Lentinus edodes</name>
    <dbReference type="NCBI Taxonomy" id="5353"/>
    <lineage>
        <taxon>Eukaryota</taxon>
        <taxon>Fungi</taxon>
        <taxon>Dikarya</taxon>
        <taxon>Basidiomycota</taxon>
        <taxon>Agaricomycotina</taxon>
        <taxon>Agaricomycetes</taxon>
        <taxon>Agaricomycetidae</taxon>
        <taxon>Agaricales</taxon>
        <taxon>Marasmiineae</taxon>
        <taxon>Omphalotaceae</taxon>
        <taxon>Lentinula</taxon>
    </lineage>
</organism>
<keyword evidence="3" id="KW-1185">Reference proteome</keyword>
<reference evidence="2 3" key="2">
    <citation type="submission" date="2017-02" db="EMBL/GenBank/DDBJ databases">
        <title>A genome survey and senescence transcriptome analysis in Lentinula edodes.</title>
        <authorList>
            <person name="Sakamoto Y."/>
            <person name="Nakade K."/>
            <person name="Sato S."/>
            <person name="Yoshida Y."/>
            <person name="Miyazaki K."/>
            <person name="Natsume S."/>
            <person name="Konno N."/>
        </authorList>
    </citation>
    <scope>NUCLEOTIDE SEQUENCE [LARGE SCALE GENOMIC DNA]</scope>
    <source>
        <strain evidence="2 3">NBRC 111202</strain>
    </source>
</reference>
<evidence type="ECO:0000313" key="2">
    <source>
        <dbReference type="EMBL" id="GAW02577.1"/>
    </source>
</evidence>
<evidence type="ECO:0000256" key="1">
    <source>
        <dbReference type="SAM" id="MobiDB-lite"/>
    </source>
</evidence>
<proteinExistence type="predicted"/>
<evidence type="ECO:0000313" key="3">
    <source>
        <dbReference type="Proteomes" id="UP000188533"/>
    </source>
</evidence>
<sequence>MPKQLSCGQNFEHYAKFIRQISPPKAISATVRESPTKARARAIQKENPPTSPPSVNSSIPRAQPVIYEWTECFRDKMLGSWSCLEMRDTESDEETWQLTLFLNGSNDGDETRIV</sequence>
<comment type="caution">
    <text evidence="2">The sequence shown here is derived from an EMBL/GenBank/DDBJ whole genome shotgun (WGS) entry which is preliminary data.</text>
</comment>
<dbReference type="AlphaFoldDB" id="A0A1Q3E5N3"/>
<reference evidence="2 3" key="1">
    <citation type="submission" date="2016-08" db="EMBL/GenBank/DDBJ databases">
        <authorList>
            <consortium name="Lentinula edodes genome sequencing consortium"/>
            <person name="Sakamoto Y."/>
            <person name="Nakade K."/>
            <person name="Sato S."/>
            <person name="Yoshida Y."/>
            <person name="Miyazaki K."/>
            <person name="Natsume S."/>
            <person name="Konno N."/>
        </authorList>
    </citation>
    <scope>NUCLEOTIDE SEQUENCE [LARGE SCALE GENOMIC DNA]</scope>
    <source>
        <strain evidence="2 3">NBRC 111202</strain>
    </source>
</reference>
<dbReference type="Proteomes" id="UP000188533">
    <property type="component" value="Unassembled WGS sequence"/>
</dbReference>
<protein>
    <submittedName>
        <fullName evidence="2">Uncharacterized protein</fullName>
    </submittedName>
</protein>
<dbReference type="EMBL" id="BDGU01000102">
    <property type="protein sequence ID" value="GAW02577.1"/>
    <property type="molecule type" value="Genomic_DNA"/>
</dbReference>
<gene>
    <name evidence="2" type="ORF">LENED_004240</name>
</gene>
<name>A0A1Q3E5N3_LENED</name>
<accession>A0A1Q3E5N3</accession>
<feature type="region of interest" description="Disordered" evidence="1">
    <location>
        <begin position="28"/>
        <end position="59"/>
    </location>
</feature>